<gene>
    <name evidence="1" type="ORF">AMORRO_LOCUS15672</name>
    <name evidence="2" type="ORF">AMORRO_LOCUS18251</name>
</gene>
<accession>A0A9N9NPA2</accession>
<keyword evidence="3" id="KW-1185">Reference proteome</keyword>
<organism evidence="1 3">
    <name type="scientific">Acaulospora morrowiae</name>
    <dbReference type="NCBI Taxonomy" id="94023"/>
    <lineage>
        <taxon>Eukaryota</taxon>
        <taxon>Fungi</taxon>
        <taxon>Fungi incertae sedis</taxon>
        <taxon>Mucoromycota</taxon>
        <taxon>Glomeromycotina</taxon>
        <taxon>Glomeromycetes</taxon>
        <taxon>Diversisporales</taxon>
        <taxon>Acaulosporaceae</taxon>
        <taxon>Acaulospora</taxon>
    </lineage>
</organism>
<comment type="caution">
    <text evidence="1">The sequence shown here is derived from an EMBL/GenBank/DDBJ whole genome shotgun (WGS) entry which is preliminary data.</text>
</comment>
<protein>
    <submittedName>
        <fullName evidence="1">18836_t:CDS:1</fullName>
    </submittedName>
    <submittedName>
        <fullName evidence="2">5715_t:CDS:1</fullName>
    </submittedName>
</protein>
<feature type="non-terminal residue" evidence="1">
    <location>
        <position position="56"/>
    </location>
</feature>
<dbReference type="EMBL" id="CAJVPV010062729">
    <property type="protein sequence ID" value="CAG8792213.1"/>
    <property type="molecule type" value="Genomic_DNA"/>
</dbReference>
<dbReference type="EMBL" id="CAJVPV010038655">
    <property type="protein sequence ID" value="CAG8757060.1"/>
    <property type="molecule type" value="Genomic_DNA"/>
</dbReference>
<evidence type="ECO:0000313" key="2">
    <source>
        <dbReference type="EMBL" id="CAG8792213.1"/>
    </source>
</evidence>
<dbReference type="AlphaFoldDB" id="A0A9N9NPA2"/>
<evidence type="ECO:0000313" key="1">
    <source>
        <dbReference type="EMBL" id="CAG8757060.1"/>
    </source>
</evidence>
<name>A0A9N9NPA2_9GLOM</name>
<dbReference type="Proteomes" id="UP000789342">
    <property type="component" value="Unassembled WGS sequence"/>
</dbReference>
<proteinExistence type="predicted"/>
<reference evidence="1" key="1">
    <citation type="submission" date="2021-06" db="EMBL/GenBank/DDBJ databases">
        <authorList>
            <person name="Kallberg Y."/>
            <person name="Tangrot J."/>
            <person name="Rosling A."/>
        </authorList>
    </citation>
    <scope>NUCLEOTIDE SEQUENCE</scope>
    <source>
        <strain evidence="1">CL551</strain>
    </source>
</reference>
<evidence type="ECO:0000313" key="3">
    <source>
        <dbReference type="Proteomes" id="UP000789342"/>
    </source>
</evidence>
<sequence length="56" mass="6221">MALNMLGKGSVYFDHRRGLGLTTHLFGRFRVFPPLARTPVGLQGCLFPLLFPLPPP</sequence>